<evidence type="ECO:0000313" key="2">
    <source>
        <dbReference type="EMBL" id="GEZ04074.1"/>
    </source>
</evidence>
<dbReference type="EMBL" id="BKCJ010234734">
    <property type="protein sequence ID" value="GEZ04074.1"/>
    <property type="molecule type" value="Genomic_DNA"/>
</dbReference>
<evidence type="ECO:0000256" key="1">
    <source>
        <dbReference type="SAM" id="MobiDB-lite"/>
    </source>
</evidence>
<comment type="caution">
    <text evidence="2">The sequence shown here is derived from an EMBL/GenBank/DDBJ whole genome shotgun (WGS) entry which is preliminary data.</text>
</comment>
<proteinExistence type="predicted"/>
<protein>
    <submittedName>
        <fullName evidence="2">Uncharacterized protein</fullName>
    </submittedName>
</protein>
<feature type="region of interest" description="Disordered" evidence="1">
    <location>
        <begin position="14"/>
        <end position="39"/>
    </location>
</feature>
<reference evidence="2" key="1">
    <citation type="journal article" date="2019" name="Sci. Rep.">
        <title>Draft genome of Tanacetum cinerariifolium, the natural source of mosquito coil.</title>
        <authorList>
            <person name="Yamashiro T."/>
            <person name="Shiraishi A."/>
            <person name="Satake H."/>
            <person name="Nakayama K."/>
        </authorList>
    </citation>
    <scope>NUCLEOTIDE SEQUENCE</scope>
</reference>
<gene>
    <name evidence="2" type="ORF">Tci_476047</name>
</gene>
<feature type="compositionally biased region" description="Low complexity" evidence="1">
    <location>
        <begin position="25"/>
        <end position="37"/>
    </location>
</feature>
<dbReference type="AlphaFoldDB" id="A0A699I459"/>
<accession>A0A699I459</accession>
<sequence>MSYLVPMLDHVLPANNAPGKKTKSDTSTSTGGSSSSSQWEIMTQELRLKREAAKKAFKVAKGLTHEYRIGYSIQRVVPPFLQVPSNAWLEVIMAIGVVVVTTWVARGVGGMVVGGDGEVVVGWETKPDTGQNHREIIR</sequence>
<organism evidence="2">
    <name type="scientific">Tanacetum cinerariifolium</name>
    <name type="common">Dalmatian daisy</name>
    <name type="synonym">Chrysanthemum cinerariifolium</name>
    <dbReference type="NCBI Taxonomy" id="118510"/>
    <lineage>
        <taxon>Eukaryota</taxon>
        <taxon>Viridiplantae</taxon>
        <taxon>Streptophyta</taxon>
        <taxon>Embryophyta</taxon>
        <taxon>Tracheophyta</taxon>
        <taxon>Spermatophyta</taxon>
        <taxon>Magnoliopsida</taxon>
        <taxon>eudicotyledons</taxon>
        <taxon>Gunneridae</taxon>
        <taxon>Pentapetalae</taxon>
        <taxon>asterids</taxon>
        <taxon>campanulids</taxon>
        <taxon>Asterales</taxon>
        <taxon>Asteraceae</taxon>
        <taxon>Asteroideae</taxon>
        <taxon>Anthemideae</taxon>
        <taxon>Anthemidinae</taxon>
        <taxon>Tanacetum</taxon>
    </lineage>
</organism>
<name>A0A699I459_TANCI</name>